<accession>A0ABR9PEP6</accession>
<keyword evidence="1" id="KW-1133">Transmembrane helix</keyword>
<comment type="caution">
    <text evidence="2">The sequence shown here is derived from an EMBL/GenBank/DDBJ whole genome shotgun (WGS) entry which is preliminary data.</text>
</comment>
<name>A0ABR9PEP6_9ACTN</name>
<reference evidence="2 3" key="1">
    <citation type="submission" date="2020-09" db="EMBL/GenBank/DDBJ databases">
        <title>Diversity and distribution of actinomycetes associated with coral in the coast of Hainan.</title>
        <authorList>
            <person name="Li F."/>
        </authorList>
    </citation>
    <scope>NUCLEOTIDE SEQUENCE [LARGE SCALE GENOMIC DNA]</scope>
    <source>
        <strain evidence="2 3">HNM0947</strain>
    </source>
</reference>
<keyword evidence="1" id="KW-0812">Transmembrane</keyword>
<dbReference type="Proteomes" id="UP000806528">
    <property type="component" value="Unassembled WGS sequence"/>
</dbReference>
<evidence type="ECO:0000313" key="3">
    <source>
        <dbReference type="Proteomes" id="UP000806528"/>
    </source>
</evidence>
<gene>
    <name evidence="2" type="ORF">IDM40_26915</name>
</gene>
<protein>
    <submittedName>
        <fullName evidence="2">Uncharacterized protein</fullName>
    </submittedName>
</protein>
<evidence type="ECO:0000256" key="1">
    <source>
        <dbReference type="SAM" id="Phobius"/>
    </source>
</evidence>
<sequence>MDELDRDALVRDLGVELDRALDRQRSRTWVRIIALIIGVVGIVLLVGMLWDGESTYQSRDDSYDRDTLMVEPEVIVVEVDGRDVTCISRTGLFEASLSCDWESAGDPEPEADEGE</sequence>
<proteinExistence type="predicted"/>
<keyword evidence="3" id="KW-1185">Reference proteome</keyword>
<feature type="transmembrane region" description="Helical" evidence="1">
    <location>
        <begin position="29"/>
        <end position="50"/>
    </location>
</feature>
<dbReference type="EMBL" id="JADBGI010000040">
    <property type="protein sequence ID" value="MBE3002304.1"/>
    <property type="molecule type" value="Genomic_DNA"/>
</dbReference>
<evidence type="ECO:0000313" key="2">
    <source>
        <dbReference type="EMBL" id="MBE3002304.1"/>
    </source>
</evidence>
<dbReference type="RefSeq" id="WP_193124888.1">
    <property type="nucleotide sequence ID" value="NZ_JADBGI010000040.1"/>
</dbReference>
<keyword evidence="1" id="KW-0472">Membrane</keyword>
<organism evidence="2 3">
    <name type="scientific">Nocardiopsis coralli</name>
    <dbReference type="NCBI Taxonomy" id="2772213"/>
    <lineage>
        <taxon>Bacteria</taxon>
        <taxon>Bacillati</taxon>
        <taxon>Actinomycetota</taxon>
        <taxon>Actinomycetes</taxon>
        <taxon>Streptosporangiales</taxon>
        <taxon>Nocardiopsidaceae</taxon>
        <taxon>Nocardiopsis</taxon>
    </lineage>
</organism>